<protein>
    <submittedName>
        <fullName evidence="3">Uncharacterized protein</fullName>
    </submittedName>
</protein>
<feature type="region of interest" description="Disordered" evidence="1">
    <location>
        <begin position="120"/>
        <end position="144"/>
    </location>
</feature>
<evidence type="ECO:0000256" key="1">
    <source>
        <dbReference type="SAM" id="MobiDB-lite"/>
    </source>
</evidence>
<evidence type="ECO:0000313" key="5">
    <source>
        <dbReference type="Proteomes" id="UP000284657"/>
    </source>
</evidence>
<proteinExistence type="predicted"/>
<organism evidence="3 4">
    <name type="scientific">Phytophthora kernoviae</name>
    <dbReference type="NCBI Taxonomy" id="325452"/>
    <lineage>
        <taxon>Eukaryota</taxon>
        <taxon>Sar</taxon>
        <taxon>Stramenopiles</taxon>
        <taxon>Oomycota</taxon>
        <taxon>Peronosporomycetes</taxon>
        <taxon>Peronosporales</taxon>
        <taxon>Peronosporaceae</taxon>
        <taxon>Phytophthora</taxon>
    </lineage>
</organism>
<comment type="caution">
    <text evidence="3">The sequence shown here is derived from an EMBL/GenBank/DDBJ whole genome shotgun (WGS) entry which is preliminary data.</text>
</comment>
<evidence type="ECO:0000313" key="4">
    <source>
        <dbReference type="Proteomes" id="UP000277300"/>
    </source>
</evidence>
<sequence>MLRRALLRPARCALLSTAVNAESPSFEYLALDNGRLLPHPAVTRRVLEYLCVNPKDLQRALSDDDESRPQSLPYKALFAPNTVHLLTPLYFQRQFFLSEAPLSAYLHAFRNHHDALPLKSRAKVEELDEEDEEGEGDEEDGDDEPAAVLKEQGRRQGSLNRNSSAIILAENKEWEWVPLHLALGIVLEFCFRGRFAEATKAYTSLPLTDVMRRKVVQVLEEFEQYPSVLYLYEVHRSLGGAVQPLDVASELNALKKMGRVDEMDIRFQDLPTKEQSRADIQQLMGN</sequence>
<dbReference type="AlphaFoldDB" id="A0A3F2RL17"/>
<name>A0A3F2RL17_9STRA</name>
<dbReference type="Proteomes" id="UP000284657">
    <property type="component" value="Unassembled WGS sequence"/>
</dbReference>
<evidence type="ECO:0000313" key="2">
    <source>
        <dbReference type="EMBL" id="RLN51433.1"/>
    </source>
</evidence>
<gene>
    <name evidence="2" type="ORF">BBJ29_009247</name>
    <name evidence="3" type="ORF">BBP00_00006444</name>
</gene>
<reference evidence="4 5" key="1">
    <citation type="submission" date="2018-07" db="EMBL/GenBank/DDBJ databases">
        <title>Genome sequencing of oomycete isolates from Chile give support for New Zealand origin for Phytophthora kernoviae and make available the first Nothophytophthora sp. genome.</title>
        <authorList>
            <person name="Studholme D.J."/>
            <person name="Sanfuentes E."/>
            <person name="Panda P."/>
            <person name="Hill R."/>
            <person name="Sambles C."/>
            <person name="Grant M."/>
            <person name="Williams N.M."/>
            <person name="Mcdougal R.L."/>
        </authorList>
    </citation>
    <scope>NUCLEOTIDE SEQUENCE [LARGE SCALE GENOMIC DNA]</scope>
    <source>
        <strain evidence="3">Chile6</strain>
        <strain evidence="2">Chile7</strain>
    </source>
</reference>
<dbReference type="EMBL" id="MBDO02000220">
    <property type="protein sequence ID" value="RLN59526.1"/>
    <property type="molecule type" value="Genomic_DNA"/>
</dbReference>
<dbReference type="EMBL" id="MBAD02001861">
    <property type="protein sequence ID" value="RLN51433.1"/>
    <property type="molecule type" value="Genomic_DNA"/>
</dbReference>
<feature type="compositionally biased region" description="Acidic residues" evidence="1">
    <location>
        <begin position="126"/>
        <end position="144"/>
    </location>
</feature>
<dbReference type="Proteomes" id="UP000277300">
    <property type="component" value="Unassembled WGS sequence"/>
</dbReference>
<dbReference type="OrthoDB" id="164124at2759"/>
<accession>A0A3F2RL17</accession>
<evidence type="ECO:0000313" key="3">
    <source>
        <dbReference type="EMBL" id="RLN59526.1"/>
    </source>
</evidence>